<dbReference type="EMBL" id="CP068595">
    <property type="protein sequence ID" value="QQZ60394.1"/>
    <property type="molecule type" value="Genomic_DNA"/>
</dbReference>
<dbReference type="PIRSF" id="PIRSF006402">
    <property type="entry name" value="UCP006402_thioredoxin"/>
    <property type="match status" value="1"/>
</dbReference>
<dbReference type="GO" id="GO:0005975">
    <property type="term" value="P:carbohydrate metabolic process"/>
    <property type="evidence" value="ECO:0007669"/>
    <property type="project" value="InterPro"/>
</dbReference>
<dbReference type="CDD" id="cd02955">
    <property type="entry name" value="SSP411"/>
    <property type="match status" value="1"/>
</dbReference>
<sequence length="707" mass="79568">MRGRQVTTHKTPNRLANEKSPYLLQHAHNPVDWYPWGEEAFAKAQSENKPIFLSVGYSTCHWCHVMERESFEDQEVAKLLNDHYVAIKVDREERPDIDALYMSVCQALTGSGGWPLTVLLTPEKKPFYAGTYFPKRQMFGRIGLMEVLEQIHRKWEQDGEALDQLGDELLADLQSLDRKNAGHAGEGGAGVPGEELLHEAYALYRRQFDEEYGGFGNAPKFPSPHNLSFLLAYSQMYNQPEALRMVEKTLESMYRGGMYDHVGYGFSRYSTDREWLVPHFEKMLYDNALLAIAYLEAFQITGKPLYAEVAEQIFTYVQRDMTSPEGAFYSAEDADSEGVEGKFYVFSREEIEEALGLEDMHSYCHVYGITPEGNFEGANIPNLLQGLPDDMAERMGMNPLGLRTRMEEWREKLFAYREQRIHPSKDDKVLTSWNGLMIAALAKGAKALQKPEYAGAAAAAADFIWHKLRRREDGRLLARYRDGDAAIPAYLDDYTFLLWGLTELYEATGQAVHLERALTLKDGLLELFADQERGGFFFTGHDGEELPIRSKELYDGALPSGNSVAAKLLWKLSVMTQDVELKTAAERTAAVMAAAASEYPPGYAMYLQAHLAMASGGREWVLSGKREDSALHGMLAQVQQAYLPDAVLLVRWEGDAEGILRLLPHLADKPAVNGEATAYVCRNFACRAPVTSMEAVRELLATGHREV</sequence>
<reference evidence="2 3" key="1">
    <citation type="submission" date="2021-01" db="EMBL/GenBank/DDBJ databases">
        <title>Whole genome sequence of Paenibacillus sonchi LMG 24727 for comparative genomics.</title>
        <authorList>
            <person name="Lee G."/>
            <person name="Kim M.-J."/>
            <person name="Lim K."/>
            <person name="Shin J.-H."/>
        </authorList>
    </citation>
    <scope>NUCLEOTIDE SEQUENCE [LARGE SCALE GENOMIC DNA]</scope>
    <source>
        <strain evidence="2 3">LMG 24727</strain>
    </source>
</reference>
<keyword evidence="3" id="KW-1185">Reference proteome</keyword>
<dbReference type="Pfam" id="PF03190">
    <property type="entry name" value="Thioredox_DsbH"/>
    <property type="match status" value="1"/>
</dbReference>
<dbReference type="SUPFAM" id="SSF52833">
    <property type="entry name" value="Thioredoxin-like"/>
    <property type="match status" value="1"/>
</dbReference>
<gene>
    <name evidence="2" type="ORF">JI735_28445</name>
</gene>
<proteinExistence type="predicted"/>
<evidence type="ECO:0000313" key="3">
    <source>
        <dbReference type="Proteomes" id="UP000595841"/>
    </source>
</evidence>
<dbReference type="Proteomes" id="UP000595841">
    <property type="component" value="Chromosome"/>
</dbReference>
<evidence type="ECO:0000313" key="2">
    <source>
        <dbReference type="EMBL" id="QQZ60394.1"/>
    </source>
</evidence>
<dbReference type="InterPro" id="IPR024705">
    <property type="entry name" value="Ssp411"/>
</dbReference>
<dbReference type="SUPFAM" id="SSF48208">
    <property type="entry name" value="Six-hairpin glycosidases"/>
    <property type="match status" value="1"/>
</dbReference>
<dbReference type="KEGG" id="pson:JI735_28445"/>
<dbReference type="InterPro" id="IPR012341">
    <property type="entry name" value="6hp_glycosidase-like_sf"/>
</dbReference>
<organism evidence="2 3">
    <name type="scientific">Paenibacillus sonchi</name>
    <dbReference type="NCBI Taxonomy" id="373687"/>
    <lineage>
        <taxon>Bacteria</taxon>
        <taxon>Bacillati</taxon>
        <taxon>Bacillota</taxon>
        <taxon>Bacilli</taxon>
        <taxon>Bacillales</taxon>
        <taxon>Paenibacillaceae</taxon>
        <taxon>Paenibacillus</taxon>
        <taxon>Paenibacillus sonchi group</taxon>
    </lineage>
</organism>
<dbReference type="PANTHER" id="PTHR42899:SF1">
    <property type="entry name" value="SPERMATOGENESIS-ASSOCIATED PROTEIN 20"/>
    <property type="match status" value="1"/>
</dbReference>
<evidence type="ECO:0000259" key="1">
    <source>
        <dbReference type="Pfam" id="PF03190"/>
    </source>
</evidence>
<dbReference type="InterPro" id="IPR036249">
    <property type="entry name" value="Thioredoxin-like_sf"/>
</dbReference>
<accession>A0A974PAE5</accession>
<name>A0A974PAE5_9BACL</name>
<dbReference type="InterPro" id="IPR008928">
    <property type="entry name" value="6-hairpin_glycosidase_sf"/>
</dbReference>
<dbReference type="AlphaFoldDB" id="A0A974PAE5"/>
<protein>
    <submittedName>
        <fullName evidence="2">Thioredoxin domain-containing protein</fullName>
    </submittedName>
</protein>
<feature type="domain" description="Spermatogenesis-associated protein 20-like TRX" evidence="1">
    <location>
        <begin position="12"/>
        <end position="173"/>
    </location>
</feature>
<dbReference type="InterPro" id="IPR004879">
    <property type="entry name" value="Ssp411-like_TRX"/>
</dbReference>
<dbReference type="Gene3D" id="3.40.30.10">
    <property type="entry name" value="Glutaredoxin"/>
    <property type="match status" value="1"/>
</dbReference>
<dbReference type="PANTHER" id="PTHR42899">
    <property type="entry name" value="SPERMATOGENESIS-ASSOCIATED PROTEIN 20"/>
    <property type="match status" value="1"/>
</dbReference>
<dbReference type="Gene3D" id="1.50.10.10">
    <property type="match status" value="2"/>
</dbReference>